<dbReference type="PANTHER" id="PTHR10963:SF42">
    <property type="entry name" value="PUTATIVE (AFU_ORTHOLOGUE AFUA_5G02280)-RELATED"/>
    <property type="match status" value="1"/>
</dbReference>
<dbReference type="SUPFAM" id="SSF49899">
    <property type="entry name" value="Concanavalin A-like lectins/glucanases"/>
    <property type="match status" value="1"/>
</dbReference>
<evidence type="ECO:0000313" key="15">
    <source>
        <dbReference type="Proteomes" id="UP000327118"/>
    </source>
</evidence>
<keyword evidence="12" id="KW-0812">Transmembrane</keyword>
<evidence type="ECO:0000256" key="8">
    <source>
        <dbReference type="ARBA" id="ARBA00023001"/>
    </source>
</evidence>
<evidence type="ECO:0000256" key="3">
    <source>
        <dbReference type="ARBA" id="ARBA00006865"/>
    </source>
</evidence>
<accession>A0A5N6YW77</accession>
<feature type="transmembrane region" description="Helical" evidence="12">
    <location>
        <begin position="60"/>
        <end position="78"/>
    </location>
</feature>
<keyword evidence="5" id="KW-1003">Cell membrane</keyword>
<dbReference type="GO" id="GO:0030245">
    <property type="term" value="P:cellulose catabolic process"/>
    <property type="evidence" value="ECO:0007669"/>
    <property type="project" value="UniProtKB-KW"/>
</dbReference>
<keyword evidence="10" id="KW-0449">Lipoprotein</keyword>
<dbReference type="FunFam" id="2.60.120.200:FF:000114">
    <property type="entry name" value="Probable endo-1,3(4)-beta-glucanase NFIA_089530"/>
    <property type="match status" value="1"/>
</dbReference>
<protein>
    <recommendedName>
        <fullName evidence="4">endo-1,3(4)-beta-glucanase</fullName>
        <ecNumber evidence="4">3.2.1.6</ecNumber>
    </recommendedName>
</protein>
<evidence type="ECO:0000256" key="4">
    <source>
        <dbReference type="ARBA" id="ARBA00012599"/>
    </source>
</evidence>
<evidence type="ECO:0000259" key="13">
    <source>
        <dbReference type="PROSITE" id="PS51762"/>
    </source>
</evidence>
<name>A0A5N6YW77_9EURO</name>
<comment type="subcellular location">
    <subcellularLocation>
        <location evidence="2">Cell membrane</location>
        <topology evidence="2">Lipid-anchor</topology>
        <topology evidence="2">GPI-anchor</topology>
    </subcellularLocation>
</comment>
<keyword evidence="12" id="KW-1133">Transmembrane helix</keyword>
<reference evidence="15" key="1">
    <citation type="submission" date="2019-04" db="EMBL/GenBank/DDBJ databases">
        <title>Friends and foes A comparative genomics studyof 23 Aspergillus species from section Flavi.</title>
        <authorList>
            <consortium name="DOE Joint Genome Institute"/>
            <person name="Kjaerbolling I."/>
            <person name="Vesth T."/>
            <person name="Frisvad J.C."/>
            <person name="Nybo J.L."/>
            <person name="Theobald S."/>
            <person name="Kildgaard S."/>
            <person name="Isbrandt T."/>
            <person name="Kuo A."/>
            <person name="Sato A."/>
            <person name="Lyhne E.K."/>
            <person name="Kogle M.E."/>
            <person name="Wiebenga A."/>
            <person name="Kun R.S."/>
            <person name="Lubbers R.J."/>
            <person name="Makela M.R."/>
            <person name="Barry K."/>
            <person name="Chovatia M."/>
            <person name="Clum A."/>
            <person name="Daum C."/>
            <person name="Haridas S."/>
            <person name="He G."/>
            <person name="LaButti K."/>
            <person name="Lipzen A."/>
            <person name="Mondo S."/>
            <person name="Riley R."/>
            <person name="Salamov A."/>
            <person name="Simmons B.A."/>
            <person name="Magnuson J.K."/>
            <person name="Henrissat B."/>
            <person name="Mortensen U.H."/>
            <person name="Larsen T.O."/>
            <person name="Devries R.P."/>
            <person name="Grigoriev I.V."/>
            <person name="Machida M."/>
            <person name="Baker S.E."/>
            <person name="Andersen M.R."/>
        </authorList>
    </citation>
    <scope>NUCLEOTIDE SEQUENCE [LARGE SCALE GENOMIC DNA]</scope>
    <source>
        <strain evidence="15">CBS 553.77</strain>
    </source>
</reference>
<evidence type="ECO:0000256" key="5">
    <source>
        <dbReference type="ARBA" id="ARBA00022475"/>
    </source>
</evidence>
<dbReference type="CDD" id="cd02181">
    <property type="entry name" value="GH16_fungal_Lam16A_glucanase"/>
    <property type="match status" value="1"/>
</dbReference>
<evidence type="ECO:0000313" key="14">
    <source>
        <dbReference type="EMBL" id="KAE8349687.1"/>
    </source>
</evidence>
<dbReference type="InterPro" id="IPR050546">
    <property type="entry name" value="Glycosyl_Hydrlase_16"/>
</dbReference>
<evidence type="ECO:0000256" key="2">
    <source>
        <dbReference type="ARBA" id="ARBA00004609"/>
    </source>
</evidence>
<keyword evidence="6" id="KW-0325">Glycoprotein</keyword>
<dbReference type="PROSITE" id="PS51762">
    <property type="entry name" value="GH16_2"/>
    <property type="match status" value="1"/>
</dbReference>
<comment type="catalytic activity">
    <reaction evidence="1">
        <text>Endohydrolysis of (1-&gt;3)- or (1-&gt;4)-linkages in beta-D-glucans when the glucose residue whose reducing group is involved in the linkage to be hydrolyzed is itself substituted at C-3.</text>
        <dbReference type="EC" id="3.2.1.6"/>
    </reaction>
</comment>
<dbReference type="Gene3D" id="2.60.120.200">
    <property type="match status" value="1"/>
</dbReference>
<dbReference type="GO" id="GO:0030246">
    <property type="term" value="F:carbohydrate binding"/>
    <property type="evidence" value="ECO:0007669"/>
    <property type="project" value="UniProtKB-KW"/>
</dbReference>
<dbReference type="GO" id="GO:0052861">
    <property type="term" value="F:endo-1,3(4)-beta-glucanase activity"/>
    <property type="evidence" value="ECO:0007669"/>
    <property type="project" value="UniProtKB-EC"/>
</dbReference>
<keyword evidence="11" id="KW-0326">Glycosidase</keyword>
<proteinExistence type="inferred from homology"/>
<keyword evidence="14" id="KW-0430">Lectin</keyword>
<evidence type="ECO:0000256" key="6">
    <source>
        <dbReference type="ARBA" id="ARBA00022622"/>
    </source>
</evidence>
<dbReference type="GO" id="GO:0005886">
    <property type="term" value="C:plasma membrane"/>
    <property type="evidence" value="ECO:0007669"/>
    <property type="project" value="UniProtKB-SubCell"/>
</dbReference>
<organism evidence="14 15">
    <name type="scientific">Aspergillus coremiiformis</name>
    <dbReference type="NCBI Taxonomy" id="138285"/>
    <lineage>
        <taxon>Eukaryota</taxon>
        <taxon>Fungi</taxon>
        <taxon>Dikarya</taxon>
        <taxon>Ascomycota</taxon>
        <taxon>Pezizomycotina</taxon>
        <taxon>Eurotiomycetes</taxon>
        <taxon>Eurotiomycetidae</taxon>
        <taxon>Eurotiales</taxon>
        <taxon>Aspergillaceae</taxon>
        <taxon>Aspergillus</taxon>
        <taxon>Aspergillus subgen. Circumdati</taxon>
    </lineage>
</organism>
<dbReference type="Pfam" id="PF26113">
    <property type="entry name" value="GH16_XgeA"/>
    <property type="match status" value="1"/>
</dbReference>
<keyword evidence="8" id="KW-0119">Carbohydrate metabolism</keyword>
<sequence length="386" mass="42205">MTDRVSHSRGDDFSRDGGATAQLSKLQVNENDLQHAGPPPSPGHAAPWYNPRAWSLRIKLIAGVVAAAIVVAVIVGAVEGTKANRYPDYTKLEYKLVDTYSGTSFLDRFDYYHDEDPTPLRYVDQTVANTLNLTYASDSSVVLRVDTSNPNATNGRQSVRLESKTSYDDGLFVFDILHTPYGCGTWPALWLTDPINWPTNGEIDVLEATNHAPDGNAMTLHTTSGCNMKVKRKQTGDALYTSCDNSTNSNAGCGVQAAPDSYGEPFNNNGGGIYAVELRNAGIRVWMFPRDSIPPDLSTANRTPDPSTWGTALADFPNTNCDISSHFRNQRIIANIDLCGQLGAQKQLYTDQSHCPGSCNGFVARNPAAFTDAFWEFKSFQVYQAP</sequence>
<keyword evidence="15" id="KW-1185">Reference proteome</keyword>
<dbReference type="InterPro" id="IPR013320">
    <property type="entry name" value="ConA-like_dom_sf"/>
</dbReference>
<keyword evidence="8" id="KW-0136">Cellulose degradation</keyword>
<dbReference type="PANTHER" id="PTHR10963">
    <property type="entry name" value="GLYCOSYL HYDROLASE-RELATED"/>
    <property type="match status" value="1"/>
</dbReference>
<gene>
    <name evidence="14" type="ORF">BDV28DRAFT_140729</name>
</gene>
<dbReference type="AlphaFoldDB" id="A0A5N6YW77"/>
<comment type="similarity">
    <text evidence="3">Belongs to the glycosyl hydrolase 16 family.</text>
</comment>
<evidence type="ECO:0000256" key="7">
    <source>
        <dbReference type="ARBA" id="ARBA00022801"/>
    </source>
</evidence>
<evidence type="ECO:0000256" key="11">
    <source>
        <dbReference type="ARBA" id="ARBA00023295"/>
    </source>
</evidence>
<dbReference type="Proteomes" id="UP000327118">
    <property type="component" value="Unassembled WGS sequence"/>
</dbReference>
<keyword evidence="8" id="KW-0624">Polysaccharide degradation</keyword>
<dbReference type="EMBL" id="ML739284">
    <property type="protein sequence ID" value="KAE8349687.1"/>
    <property type="molecule type" value="Genomic_DNA"/>
</dbReference>
<keyword evidence="6" id="KW-0336">GPI-anchor</keyword>
<feature type="domain" description="GH16" evidence="13">
    <location>
        <begin position="98"/>
        <end position="325"/>
    </location>
</feature>
<dbReference type="OrthoDB" id="192832at2759"/>
<evidence type="ECO:0000256" key="12">
    <source>
        <dbReference type="SAM" id="Phobius"/>
    </source>
</evidence>
<dbReference type="GO" id="GO:0098552">
    <property type="term" value="C:side of membrane"/>
    <property type="evidence" value="ECO:0007669"/>
    <property type="project" value="UniProtKB-KW"/>
</dbReference>
<evidence type="ECO:0000256" key="10">
    <source>
        <dbReference type="ARBA" id="ARBA00023288"/>
    </source>
</evidence>
<keyword evidence="9 12" id="KW-0472">Membrane</keyword>
<evidence type="ECO:0000256" key="9">
    <source>
        <dbReference type="ARBA" id="ARBA00023136"/>
    </source>
</evidence>
<evidence type="ECO:0000256" key="1">
    <source>
        <dbReference type="ARBA" id="ARBA00000124"/>
    </source>
</evidence>
<dbReference type="EC" id="3.2.1.6" evidence="4"/>
<keyword evidence="7" id="KW-0378">Hydrolase</keyword>
<dbReference type="InterPro" id="IPR000757">
    <property type="entry name" value="Beta-glucanase-like"/>
</dbReference>